<name>A0A7Y0GAI4_9SPHN</name>
<dbReference type="AlphaFoldDB" id="A0A7Y0GAI4"/>
<dbReference type="Gene3D" id="1.25.40.10">
    <property type="entry name" value="Tetratricopeptide repeat domain"/>
    <property type="match status" value="2"/>
</dbReference>
<dbReference type="Proteomes" id="UP000583556">
    <property type="component" value="Unassembled WGS sequence"/>
</dbReference>
<sequence length="324" mass="33261">MKDADTPMILTLPLLAAMAMPVPLTQPAHLQVGPNPSPQQASPLPIPRRRRVVETAPGTDGAASEEKKQMPDRLAACLATGRQDLTAGLASARLWRDGAKTDFERTRANQCLGLLLNESGDYAGAEGAFAAAVATIPPEQAASSFQLLGMAGNAALAGGHADKAVDWFDQALALKGVGDNAARASLQTDRARALVAAGRMAEAGGALDEAHRLAPEDAEGWLLSATLARRGGDLDRAQRDIEVAAAKDPRDPAIGLEAGVIAVLAGRDVAAMKSWDSVIKAAPNSPEAKTARGYLEQLGPVPTSSATASAPAPGGPAAEKKATP</sequence>
<evidence type="ECO:0000313" key="2">
    <source>
        <dbReference type="EMBL" id="NML95301.1"/>
    </source>
</evidence>
<dbReference type="SUPFAM" id="SSF48452">
    <property type="entry name" value="TPR-like"/>
    <property type="match status" value="1"/>
</dbReference>
<evidence type="ECO:0008006" key="4">
    <source>
        <dbReference type="Google" id="ProtNLM"/>
    </source>
</evidence>
<proteinExistence type="predicted"/>
<keyword evidence="3" id="KW-1185">Reference proteome</keyword>
<feature type="region of interest" description="Disordered" evidence="1">
    <location>
        <begin position="28"/>
        <end position="49"/>
    </location>
</feature>
<reference evidence="2 3" key="1">
    <citation type="submission" date="2020-04" db="EMBL/GenBank/DDBJ databases">
        <title>Novosphingobium sp. TW-4 isolated from soil.</title>
        <authorList>
            <person name="Dahal R.H."/>
            <person name="Chaudhary D.K."/>
        </authorList>
    </citation>
    <scope>NUCLEOTIDE SEQUENCE [LARGE SCALE GENOMIC DNA]</scope>
    <source>
        <strain evidence="2 3">TW-4</strain>
    </source>
</reference>
<evidence type="ECO:0000256" key="1">
    <source>
        <dbReference type="SAM" id="MobiDB-lite"/>
    </source>
</evidence>
<organism evidence="2 3">
    <name type="scientific">Novosphingobium olei</name>
    <dbReference type="NCBI Taxonomy" id="2728851"/>
    <lineage>
        <taxon>Bacteria</taxon>
        <taxon>Pseudomonadati</taxon>
        <taxon>Pseudomonadota</taxon>
        <taxon>Alphaproteobacteria</taxon>
        <taxon>Sphingomonadales</taxon>
        <taxon>Sphingomonadaceae</taxon>
        <taxon>Novosphingobium</taxon>
    </lineage>
</organism>
<gene>
    <name evidence="2" type="ORF">HHL27_16625</name>
</gene>
<accession>A0A7Y0GAI4</accession>
<evidence type="ECO:0000313" key="3">
    <source>
        <dbReference type="Proteomes" id="UP000583556"/>
    </source>
</evidence>
<comment type="caution">
    <text evidence="2">The sequence shown here is derived from an EMBL/GenBank/DDBJ whole genome shotgun (WGS) entry which is preliminary data.</text>
</comment>
<dbReference type="Pfam" id="PF13432">
    <property type="entry name" value="TPR_16"/>
    <property type="match status" value="1"/>
</dbReference>
<feature type="compositionally biased region" description="Low complexity" evidence="1">
    <location>
        <begin position="299"/>
        <end position="317"/>
    </location>
</feature>
<feature type="region of interest" description="Disordered" evidence="1">
    <location>
        <begin position="286"/>
        <end position="324"/>
    </location>
</feature>
<dbReference type="EMBL" id="JABBGM010000009">
    <property type="protein sequence ID" value="NML95301.1"/>
    <property type="molecule type" value="Genomic_DNA"/>
</dbReference>
<dbReference type="RefSeq" id="WP_169494513.1">
    <property type="nucleotide sequence ID" value="NZ_JABBGM010000009.1"/>
</dbReference>
<dbReference type="InterPro" id="IPR011990">
    <property type="entry name" value="TPR-like_helical_dom_sf"/>
</dbReference>
<protein>
    <recommendedName>
        <fullName evidence="4">Tetratricopeptide repeat protein</fullName>
    </recommendedName>
</protein>